<dbReference type="PANTHER" id="PTHR37955:SF1">
    <property type="entry name" value="DEP DOMAIN-CONTAINING PROTEIN"/>
    <property type="match status" value="1"/>
</dbReference>
<evidence type="ECO:0000256" key="1">
    <source>
        <dbReference type="ARBA" id="ARBA00004141"/>
    </source>
</evidence>
<dbReference type="EMBL" id="CP078073">
    <property type="protein sequence ID" value="QXL89527.1"/>
    <property type="molecule type" value="Genomic_DNA"/>
</dbReference>
<evidence type="ECO:0000313" key="7">
    <source>
        <dbReference type="EMBL" id="QXL89527.1"/>
    </source>
</evidence>
<feature type="transmembrane region" description="Helical" evidence="5">
    <location>
        <begin position="78"/>
        <end position="96"/>
    </location>
</feature>
<comment type="subcellular location">
    <subcellularLocation>
        <location evidence="1">Membrane</location>
        <topology evidence="1">Multi-pass membrane protein</topology>
    </subcellularLocation>
</comment>
<dbReference type="InterPro" id="IPR052951">
    <property type="entry name" value="Tellurite_res_ion_channel"/>
</dbReference>
<feature type="transmembrane region" description="Helical" evidence="5">
    <location>
        <begin position="12"/>
        <end position="30"/>
    </location>
</feature>
<evidence type="ECO:0000313" key="6">
    <source>
        <dbReference type="EMBL" id="MBY4892801.1"/>
    </source>
</evidence>
<sequence>MTSAPHSKLAHTPISFFTIPMGIFGLSLAFGAGGFALPALIAGGLGIVLLGVLFATLALKGLRHPAALKAEWTHPIKLAFFPATSIAILLMATFLLDLSPELARVVWIIGAAAQGVLTLIVISAWISHRAFGPGQLSPAWFIPAVGNLMAPLGGQALGYIELSWYFYAVGMLFWIILLTLVFNRLIFHDPLPGKLQPTIVILIAPPALGFLGWVGFHGGTVDAVAHLMINLGYFFTVLVALQLPALLRLPFALSFWALSFPLAAIAVVSFRYAALAGSTLHLMFGYALLAALSVVIVVLAVQTTRAALSGALFQPD</sequence>
<evidence type="ECO:0000256" key="4">
    <source>
        <dbReference type="ARBA" id="ARBA00023136"/>
    </source>
</evidence>
<protein>
    <submittedName>
        <fullName evidence="7">SLAC1 anion channel family protein</fullName>
    </submittedName>
</protein>
<dbReference type="InterPro" id="IPR038665">
    <property type="entry name" value="Voltage-dep_anion_channel_sf"/>
</dbReference>
<name>A0A975YHH7_9RHOB</name>
<dbReference type="InterPro" id="IPR004695">
    <property type="entry name" value="SLAC1/Mae1/Ssu1/TehA"/>
</dbReference>
<dbReference type="CDD" id="cd09323">
    <property type="entry name" value="TDT_SLAC1_like"/>
    <property type="match status" value="1"/>
</dbReference>
<dbReference type="RefSeq" id="WP_257892561.1">
    <property type="nucleotide sequence ID" value="NZ_JAIMBW010000001.1"/>
</dbReference>
<evidence type="ECO:0000256" key="5">
    <source>
        <dbReference type="SAM" id="Phobius"/>
    </source>
</evidence>
<evidence type="ECO:0000313" key="8">
    <source>
        <dbReference type="Proteomes" id="UP000693972"/>
    </source>
</evidence>
<feature type="transmembrane region" description="Helical" evidence="5">
    <location>
        <begin position="199"/>
        <end position="217"/>
    </location>
</feature>
<feature type="transmembrane region" description="Helical" evidence="5">
    <location>
        <begin position="36"/>
        <end position="57"/>
    </location>
</feature>
<dbReference type="EMBL" id="JAIMBW010000001">
    <property type="protein sequence ID" value="MBY4892801.1"/>
    <property type="molecule type" value="Genomic_DNA"/>
</dbReference>
<keyword evidence="4 5" id="KW-0472">Membrane</keyword>
<dbReference type="Pfam" id="PF03595">
    <property type="entry name" value="SLAC1"/>
    <property type="match status" value="1"/>
</dbReference>
<feature type="transmembrane region" description="Helical" evidence="5">
    <location>
        <begin position="164"/>
        <end position="187"/>
    </location>
</feature>
<proteinExistence type="predicted"/>
<feature type="transmembrane region" description="Helical" evidence="5">
    <location>
        <begin position="253"/>
        <end position="274"/>
    </location>
</feature>
<dbReference type="GO" id="GO:0005886">
    <property type="term" value="C:plasma membrane"/>
    <property type="evidence" value="ECO:0007669"/>
    <property type="project" value="TreeGrafter"/>
</dbReference>
<accession>A0A975YHH7</accession>
<gene>
    <name evidence="6" type="ORF">KUL25_08495</name>
    <name evidence="7" type="ORF">KUL25_08500</name>
</gene>
<organism evidence="7">
    <name type="scientific">Gymnodinialimonas phycosphaerae</name>
    <dbReference type="NCBI Taxonomy" id="2841589"/>
    <lineage>
        <taxon>Bacteria</taxon>
        <taxon>Pseudomonadati</taxon>
        <taxon>Pseudomonadota</taxon>
        <taxon>Alphaproteobacteria</taxon>
        <taxon>Rhodobacterales</taxon>
        <taxon>Paracoccaceae</taxon>
        <taxon>Gymnodinialimonas</taxon>
    </lineage>
</organism>
<dbReference type="PANTHER" id="PTHR37955">
    <property type="entry name" value="TELLURITE RESISTANCE PROTEIN TEHA"/>
    <property type="match status" value="1"/>
</dbReference>
<dbReference type="AlphaFoldDB" id="A0A975YHH7"/>
<feature type="transmembrane region" description="Helical" evidence="5">
    <location>
        <begin position="138"/>
        <end position="158"/>
    </location>
</feature>
<feature type="transmembrane region" description="Helical" evidence="5">
    <location>
        <begin position="102"/>
        <end position="126"/>
    </location>
</feature>
<evidence type="ECO:0000256" key="3">
    <source>
        <dbReference type="ARBA" id="ARBA00022989"/>
    </source>
</evidence>
<dbReference type="GO" id="GO:0046583">
    <property type="term" value="F:monoatomic cation efflux transmembrane transporter activity"/>
    <property type="evidence" value="ECO:0007669"/>
    <property type="project" value="TreeGrafter"/>
</dbReference>
<dbReference type="Gene3D" id="1.50.10.150">
    <property type="entry name" value="Voltage-dependent anion channel"/>
    <property type="match status" value="1"/>
</dbReference>
<feature type="transmembrane region" description="Helical" evidence="5">
    <location>
        <begin position="223"/>
        <end position="241"/>
    </location>
</feature>
<feature type="transmembrane region" description="Helical" evidence="5">
    <location>
        <begin position="280"/>
        <end position="301"/>
    </location>
</feature>
<dbReference type="Proteomes" id="UP000693972">
    <property type="component" value="Unassembled WGS sequence"/>
</dbReference>
<reference evidence="7 8" key="1">
    <citation type="submission" date="2021-07" db="EMBL/GenBank/DDBJ databases">
        <title>Karlodiniumbacter phycospheric gen. nov., sp. nov., a phycosphere bacterium isolated from karlodinium veneficum.</title>
        <authorList>
            <person name="Peng Y."/>
            <person name="Jiang L."/>
            <person name="Lee J."/>
        </authorList>
    </citation>
    <scope>NUCLEOTIDE SEQUENCE</scope>
    <source>
        <strain evidence="7 8">N5</strain>
    </source>
</reference>
<keyword evidence="2 5" id="KW-0812">Transmembrane</keyword>
<evidence type="ECO:0000256" key="2">
    <source>
        <dbReference type="ARBA" id="ARBA00022692"/>
    </source>
</evidence>
<keyword evidence="8" id="KW-1185">Reference proteome</keyword>
<keyword evidence="3 5" id="KW-1133">Transmembrane helix</keyword>